<gene>
    <name evidence="2" type="ORF">GCM10010171_22810</name>
</gene>
<accession>A0A918LBU2</accession>
<proteinExistence type="predicted"/>
<feature type="region of interest" description="Disordered" evidence="1">
    <location>
        <begin position="150"/>
        <end position="177"/>
    </location>
</feature>
<evidence type="ECO:0000313" key="2">
    <source>
        <dbReference type="EMBL" id="GGS29048.1"/>
    </source>
</evidence>
<keyword evidence="3" id="KW-1185">Reference proteome</keyword>
<dbReference type="EMBL" id="BMRB01000002">
    <property type="protein sequence ID" value="GGS29048.1"/>
    <property type="molecule type" value="Genomic_DNA"/>
</dbReference>
<organism evidence="2 3">
    <name type="scientific">Actinokineospora fastidiosa</name>
    <dbReference type="NCBI Taxonomy" id="1816"/>
    <lineage>
        <taxon>Bacteria</taxon>
        <taxon>Bacillati</taxon>
        <taxon>Actinomycetota</taxon>
        <taxon>Actinomycetes</taxon>
        <taxon>Pseudonocardiales</taxon>
        <taxon>Pseudonocardiaceae</taxon>
        <taxon>Actinokineospora</taxon>
    </lineage>
</organism>
<reference evidence="2" key="2">
    <citation type="submission" date="2020-09" db="EMBL/GenBank/DDBJ databases">
        <authorList>
            <person name="Sun Q."/>
            <person name="Ohkuma M."/>
        </authorList>
    </citation>
    <scope>NUCLEOTIDE SEQUENCE</scope>
    <source>
        <strain evidence="2">JCM 3276</strain>
    </source>
</reference>
<sequence>MTSGCLVRNRSSFLGPATKYTDDVDGARSSKPPRPGRSGFRRDFLHRTRPTAAARRVRHPTDGYTFIRSTPDERGSQEGAGLTARRLVHYKALTLRGITELTTAGATASMDFTFAEAGQVSADEMVAVAPGLRPPSTPTASNRPLLKVFGQSAAHTRARPADDDGCRDFQDGRRTTA</sequence>
<reference evidence="2" key="1">
    <citation type="journal article" date="2014" name="Int. J. Syst. Evol. Microbiol.">
        <title>Complete genome sequence of Corynebacterium casei LMG S-19264T (=DSM 44701T), isolated from a smear-ripened cheese.</title>
        <authorList>
            <consortium name="US DOE Joint Genome Institute (JGI-PGF)"/>
            <person name="Walter F."/>
            <person name="Albersmeier A."/>
            <person name="Kalinowski J."/>
            <person name="Ruckert C."/>
        </authorList>
    </citation>
    <scope>NUCLEOTIDE SEQUENCE</scope>
    <source>
        <strain evidence="2">JCM 3276</strain>
    </source>
</reference>
<evidence type="ECO:0000256" key="1">
    <source>
        <dbReference type="SAM" id="MobiDB-lite"/>
    </source>
</evidence>
<protein>
    <submittedName>
        <fullName evidence="2">Uncharacterized protein</fullName>
    </submittedName>
</protein>
<evidence type="ECO:0000313" key="3">
    <source>
        <dbReference type="Proteomes" id="UP000660680"/>
    </source>
</evidence>
<feature type="region of interest" description="Disordered" evidence="1">
    <location>
        <begin position="17"/>
        <end position="43"/>
    </location>
</feature>
<dbReference type="Proteomes" id="UP000660680">
    <property type="component" value="Unassembled WGS sequence"/>
</dbReference>
<dbReference type="AlphaFoldDB" id="A0A918LBU2"/>
<name>A0A918LBU2_9PSEU</name>
<comment type="caution">
    <text evidence="2">The sequence shown here is derived from an EMBL/GenBank/DDBJ whole genome shotgun (WGS) entry which is preliminary data.</text>
</comment>
<feature type="compositionally biased region" description="Basic and acidic residues" evidence="1">
    <location>
        <begin position="159"/>
        <end position="177"/>
    </location>
</feature>